<dbReference type="Pfam" id="PF02545">
    <property type="entry name" value="Maf"/>
    <property type="match status" value="1"/>
</dbReference>
<dbReference type="EMBL" id="CACVKT020009700">
    <property type="protein sequence ID" value="CAC5422801.1"/>
    <property type="molecule type" value="Genomic_DNA"/>
</dbReference>
<dbReference type="GO" id="GO:0047429">
    <property type="term" value="F:nucleoside triphosphate diphosphatase activity"/>
    <property type="evidence" value="ECO:0007669"/>
    <property type="project" value="InterPro"/>
</dbReference>
<comment type="cofactor">
    <cofactor evidence="1">
        <name>a divalent metal cation</name>
        <dbReference type="ChEBI" id="CHEBI:60240"/>
    </cofactor>
</comment>
<keyword evidence="2" id="KW-0378">Hydrolase</keyword>
<dbReference type="PANTHER" id="PTHR43213:SF5">
    <property type="entry name" value="BIFUNCTIONAL DTTP_UTP PYROPHOSPHATASE_METHYLTRANSFERASE PROTEIN-RELATED"/>
    <property type="match status" value="1"/>
</dbReference>
<evidence type="ECO:0000313" key="4">
    <source>
        <dbReference type="Proteomes" id="UP000507470"/>
    </source>
</evidence>
<dbReference type="InterPro" id="IPR003697">
    <property type="entry name" value="Maf-like"/>
</dbReference>
<dbReference type="OrthoDB" id="10267058at2759"/>
<dbReference type="PANTHER" id="PTHR43213">
    <property type="entry name" value="BIFUNCTIONAL DTTP/UTP PYROPHOSPHATASE/METHYLTRANSFERASE PROTEIN-RELATED"/>
    <property type="match status" value="1"/>
</dbReference>
<proteinExistence type="predicted"/>
<name>A0A6J8EUE6_MYTCO</name>
<dbReference type="SUPFAM" id="SSF52972">
    <property type="entry name" value="ITPase-like"/>
    <property type="match status" value="1"/>
</dbReference>
<dbReference type="InterPro" id="IPR029001">
    <property type="entry name" value="ITPase-like_fam"/>
</dbReference>
<dbReference type="Gene3D" id="3.90.950.10">
    <property type="match status" value="1"/>
</dbReference>
<evidence type="ECO:0000256" key="2">
    <source>
        <dbReference type="ARBA" id="ARBA00022801"/>
    </source>
</evidence>
<reference evidence="3 4" key="1">
    <citation type="submission" date="2020-06" db="EMBL/GenBank/DDBJ databases">
        <authorList>
            <person name="Li R."/>
            <person name="Bekaert M."/>
        </authorList>
    </citation>
    <scope>NUCLEOTIDE SEQUENCE [LARGE SCALE GENOMIC DNA]</scope>
    <source>
        <strain evidence="4">wild</strain>
    </source>
</reference>
<evidence type="ECO:0000256" key="1">
    <source>
        <dbReference type="ARBA" id="ARBA00001968"/>
    </source>
</evidence>
<evidence type="ECO:0000313" key="3">
    <source>
        <dbReference type="EMBL" id="CAC5422801.1"/>
    </source>
</evidence>
<keyword evidence="4" id="KW-1185">Reference proteome</keyword>
<organism evidence="3 4">
    <name type="scientific">Mytilus coruscus</name>
    <name type="common">Sea mussel</name>
    <dbReference type="NCBI Taxonomy" id="42192"/>
    <lineage>
        <taxon>Eukaryota</taxon>
        <taxon>Metazoa</taxon>
        <taxon>Spiralia</taxon>
        <taxon>Lophotrochozoa</taxon>
        <taxon>Mollusca</taxon>
        <taxon>Bivalvia</taxon>
        <taxon>Autobranchia</taxon>
        <taxon>Pteriomorphia</taxon>
        <taxon>Mytilida</taxon>
        <taxon>Mytiloidea</taxon>
        <taxon>Mytilidae</taxon>
        <taxon>Mytilinae</taxon>
        <taxon>Mytilus</taxon>
    </lineage>
</organism>
<dbReference type="AlphaFoldDB" id="A0A6J8EUE6"/>
<dbReference type="Proteomes" id="UP000507470">
    <property type="component" value="Unassembled WGS sequence"/>
</dbReference>
<accession>A0A6J8EUE6</accession>
<protein>
    <submittedName>
        <fullName evidence="3">Maf</fullName>
    </submittedName>
</protein>
<sequence length="361" mass="41491">MNIRLKFEIVKSNFEENLEKSSFRSPVDYVKETAKQKTIEVASILADKQTPVDLVIGADTVVTHNNVIFEKPRDKTHACEMLKQFSGSIHDSMDSLFKGDRLCPEDERFYITEFQESTDVMMTKLTPEIISSYVDTGEALDKAGGYGIQAVGGTLIEGIKGDYFNTNSTKPVDKLYYTIRQTLPNQRTISTILLDKIYQTSEQTLPNKWTNSTILLDKLYQTRGQTLPIHRHTLRQTSRHNVKPVDTLYIKPVDTLYIKPVDKLYVKPVDTLYIKPVDKLYVKPVDTLYIKPVDTLYIKPVDKLYIKPVDTLYVKPVDTLYIKPIDKLFIKPVDTLYIKPVDKLCQTSRHTLHQTSRHSLH</sequence>
<gene>
    <name evidence="3" type="ORF">MCOR_54823</name>
</gene>